<keyword evidence="6" id="KW-0680">Restriction system</keyword>
<keyword evidence="4" id="KW-0808">Transferase</keyword>
<dbReference type="SUPFAM" id="SSF53335">
    <property type="entry name" value="S-adenosyl-L-methionine-dependent methyltransferases"/>
    <property type="match status" value="1"/>
</dbReference>
<dbReference type="Proteomes" id="UP000313066">
    <property type="component" value="Unassembled WGS sequence"/>
</dbReference>
<dbReference type="InterPro" id="IPR017985">
    <property type="entry name" value="MeTrfase_CN4_CS"/>
</dbReference>
<dbReference type="GO" id="GO:0003677">
    <property type="term" value="F:DNA binding"/>
    <property type="evidence" value="ECO:0007669"/>
    <property type="project" value="InterPro"/>
</dbReference>
<dbReference type="GO" id="GO:0032259">
    <property type="term" value="P:methylation"/>
    <property type="evidence" value="ECO:0007669"/>
    <property type="project" value="UniProtKB-KW"/>
</dbReference>
<dbReference type="PROSITE" id="PS00093">
    <property type="entry name" value="N4_MTASE"/>
    <property type="match status" value="1"/>
</dbReference>
<sequence length="99" mass="11049">MPDRSVDCLVTSPPYYGLRDHCPEECGQEPTPVESVENLRAAFAEARRVPADDGTCWPNLGDGYARGVDHDQRQPVVWPHSRRRVPPKNLLGNDMVPLA</sequence>
<reference evidence="9 10" key="1">
    <citation type="submission" date="2019-10" db="EMBL/GenBank/DDBJ databases">
        <title>Nonomuraea sp. nov., isolated from Phyllanthus amarus.</title>
        <authorList>
            <person name="Klykleung N."/>
            <person name="Tanasupawat S."/>
        </authorList>
    </citation>
    <scope>NUCLEOTIDE SEQUENCE [LARGE SCALE GENOMIC DNA]</scope>
    <source>
        <strain evidence="9 10">CR1-09</strain>
    </source>
</reference>
<evidence type="ECO:0000256" key="4">
    <source>
        <dbReference type="ARBA" id="ARBA00022679"/>
    </source>
</evidence>
<evidence type="ECO:0000256" key="8">
    <source>
        <dbReference type="SAM" id="MobiDB-lite"/>
    </source>
</evidence>
<evidence type="ECO:0000256" key="3">
    <source>
        <dbReference type="ARBA" id="ARBA00022603"/>
    </source>
</evidence>
<dbReference type="GO" id="GO:0008170">
    <property type="term" value="F:N-methyltransferase activity"/>
    <property type="evidence" value="ECO:0007669"/>
    <property type="project" value="InterPro"/>
</dbReference>
<keyword evidence="10" id="KW-1185">Reference proteome</keyword>
<organism evidence="9 10">
    <name type="scientific">Microbispora catharanthi</name>
    <dbReference type="NCBI Taxonomy" id="1712871"/>
    <lineage>
        <taxon>Bacteria</taxon>
        <taxon>Bacillati</taxon>
        <taxon>Actinomycetota</taxon>
        <taxon>Actinomycetes</taxon>
        <taxon>Streptosporangiales</taxon>
        <taxon>Streptosporangiaceae</taxon>
        <taxon>Microbispora</taxon>
    </lineage>
</organism>
<evidence type="ECO:0000256" key="6">
    <source>
        <dbReference type="ARBA" id="ARBA00022747"/>
    </source>
</evidence>
<protein>
    <recommendedName>
        <fullName evidence="2">site-specific DNA-methyltransferase (cytosine-N(4)-specific)</fullName>
        <ecNumber evidence="2">2.1.1.113</ecNumber>
    </recommendedName>
</protein>
<feature type="region of interest" description="Disordered" evidence="8">
    <location>
        <begin position="71"/>
        <end position="99"/>
    </location>
</feature>
<proteinExistence type="inferred from homology"/>
<evidence type="ECO:0000256" key="2">
    <source>
        <dbReference type="ARBA" id="ARBA00012185"/>
    </source>
</evidence>
<keyword evidence="3" id="KW-0489">Methyltransferase</keyword>
<dbReference type="GO" id="GO:0009307">
    <property type="term" value="P:DNA restriction-modification system"/>
    <property type="evidence" value="ECO:0007669"/>
    <property type="project" value="UniProtKB-KW"/>
</dbReference>
<evidence type="ECO:0000256" key="7">
    <source>
        <dbReference type="ARBA" id="ARBA00049120"/>
    </source>
</evidence>
<evidence type="ECO:0000313" key="9">
    <source>
        <dbReference type="EMBL" id="KAB8185281.1"/>
    </source>
</evidence>
<evidence type="ECO:0000256" key="5">
    <source>
        <dbReference type="ARBA" id="ARBA00022691"/>
    </source>
</evidence>
<comment type="similarity">
    <text evidence="1">Belongs to the N(4)/N(6)-methyltransferase family. N(4) subfamily.</text>
</comment>
<accession>A0A5N6BXW8</accession>
<dbReference type="EMBL" id="VDMA02000005">
    <property type="protein sequence ID" value="KAB8185281.1"/>
    <property type="molecule type" value="Genomic_DNA"/>
</dbReference>
<dbReference type="InterPro" id="IPR029063">
    <property type="entry name" value="SAM-dependent_MTases_sf"/>
</dbReference>
<keyword evidence="5" id="KW-0949">S-adenosyl-L-methionine</keyword>
<dbReference type="InterPro" id="IPR001091">
    <property type="entry name" value="RM_Methyltransferase"/>
</dbReference>
<evidence type="ECO:0000313" key="10">
    <source>
        <dbReference type="Proteomes" id="UP000313066"/>
    </source>
</evidence>
<comment type="catalytic activity">
    <reaction evidence="7">
        <text>a 2'-deoxycytidine in DNA + S-adenosyl-L-methionine = an N(4)-methyl-2'-deoxycytidine in DNA + S-adenosyl-L-homocysteine + H(+)</text>
        <dbReference type="Rhea" id="RHEA:16857"/>
        <dbReference type="Rhea" id="RHEA-COMP:11369"/>
        <dbReference type="Rhea" id="RHEA-COMP:13674"/>
        <dbReference type="ChEBI" id="CHEBI:15378"/>
        <dbReference type="ChEBI" id="CHEBI:57856"/>
        <dbReference type="ChEBI" id="CHEBI:59789"/>
        <dbReference type="ChEBI" id="CHEBI:85452"/>
        <dbReference type="ChEBI" id="CHEBI:137933"/>
        <dbReference type="EC" id="2.1.1.113"/>
    </reaction>
</comment>
<comment type="caution">
    <text evidence="9">The sequence shown here is derived from an EMBL/GenBank/DDBJ whole genome shotgun (WGS) entry which is preliminary data.</text>
</comment>
<gene>
    <name evidence="9" type="ORF">FH610_010760</name>
</gene>
<evidence type="ECO:0000256" key="1">
    <source>
        <dbReference type="ARBA" id="ARBA00010203"/>
    </source>
</evidence>
<dbReference type="AlphaFoldDB" id="A0A5N6BXW8"/>
<dbReference type="Gene3D" id="3.40.50.150">
    <property type="entry name" value="Vaccinia Virus protein VP39"/>
    <property type="match status" value="1"/>
</dbReference>
<dbReference type="PRINTS" id="PR00508">
    <property type="entry name" value="S21N4MTFRASE"/>
</dbReference>
<dbReference type="GO" id="GO:0015667">
    <property type="term" value="F:site-specific DNA-methyltransferase (cytosine-N4-specific) activity"/>
    <property type="evidence" value="ECO:0007669"/>
    <property type="project" value="UniProtKB-EC"/>
</dbReference>
<name>A0A5N6BXW8_9ACTN</name>
<dbReference type="EC" id="2.1.1.113" evidence="2"/>